<dbReference type="AlphaFoldDB" id="A0A271J1G2"/>
<feature type="compositionally biased region" description="Low complexity" evidence="6">
    <location>
        <begin position="146"/>
        <end position="170"/>
    </location>
</feature>
<dbReference type="InterPro" id="IPR036373">
    <property type="entry name" value="Ribosomal_bL17_sf"/>
</dbReference>
<dbReference type="SUPFAM" id="SSF64263">
    <property type="entry name" value="Prokaryotic ribosomal protein L17"/>
    <property type="match status" value="1"/>
</dbReference>
<keyword evidence="8" id="KW-1185">Reference proteome</keyword>
<keyword evidence="3 4" id="KW-0687">Ribonucleoprotein</keyword>
<reference evidence="7 8" key="1">
    <citation type="submission" date="2016-11" db="EMBL/GenBank/DDBJ databases">
        <title>Study of marine rhodopsin-containing bacteria.</title>
        <authorList>
            <person name="Yoshizawa S."/>
            <person name="Kumagai Y."/>
            <person name="Kogure K."/>
        </authorList>
    </citation>
    <scope>NUCLEOTIDE SEQUENCE [LARGE SCALE GENOMIC DNA]</scope>
    <source>
        <strain evidence="7 8">SAORIC-28</strain>
    </source>
</reference>
<evidence type="ECO:0000313" key="7">
    <source>
        <dbReference type="EMBL" id="PAP76874.1"/>
    </source>
</evidence>
<keyword evidence="2 4" id="KW-0689">Ribosomal protein</keyword>
<sequence>MKHGKKILKIGRTASHRKATLQSMSAALLEHKRITTTFGKAKALRRFVEPIITHGKDDSTHSRRQAFRKLNDKAAVKRLYDEVAPEVGDRPGGYVRIVKLGQRAGDAAEMAVVELVDFNDVQPEGTGGSKKRTRRGGGGGRRRSKSSTPAASTPAASTPTEAAPAPSTEPAEAEPVEETPADETTAEAPASEESPVTDAPAEDAPENPKAEAAGSDAATPDPAGAVQVPPHADEHPDAAQGAPTQTGEPGPGADAENLGRSHDNR</sequence>
<dbReference type="Proteomes" id="UP000216339">
    <property type="component" value="Unassembled WGS sequence"/>
</dbReference>
<evidence type="ECO:0000256" key="2">
    <source>
        <dbReference type="ARBA" id="ARBA00022980"/>
    </source>
</evidence>
<dbReference type="NCBIfam" id="TIGR00059">
    <property type="entry name" value="L17"/>
    <property type="match status" value="1"/>
</dbReference>
<dbReference type="EMBL" id="MQWD01000001">
    <property type="protein sequence ID" value="PAP76874.1"/>
    <property type="molecule type" value="Genomic_DNA"/>
</dbReference>
<protein>
    <recommendedName>
        <fullName evidence="4">Large ribosomal subunit protein bL17</fullName>
    </recommendedName>
</protein>
<evidence type="ECO:0000256" key="6">
    <source>
        <dbReference type="SAM" id="MobiDB-lite"/>
    </source>
</evidence>
<dbReference type="GO" id="GO:0003735">
    <property type="term" value="F:structural constituent of ribosome"/>
    <property type="evidence" value="ECO:0007669"/>
    <property type="project" value="InterPro"/>
</dbReference>
<evidence type="ECO:0000256" key="5">
    <source>
        <dbReference type="RuleBase" id="RU000660"/>
    </source>
</evidence>
<evidence type="ECO:0000313" key="8">
    <source>
        <dbReference type="Proteomes" id="UP000216339"/>
    </source>
</evidence>
<proteinExistence type="inferred from homology"/>
<comment type="caution">
    <text evidence="7">The sequence shown here is derived from an EMBL/GenBank/DDBJ whole genome shotgun (WGS) entry which is preliminary data.</text>
</comment>
<dbReference type="GO" id="GO:0022625">
    <property type="term" value="C:cytosolic large ribosomal subunit"/>
    <property type="evidence" value="ECO:0007669"/>
    <property type="project" value="TreeGrafter"/>
</dbReference>
<evidence type="ECO:0000256" key="4">
    <source>
        <dbReference type="HAMAP-Rule" id="MF_01368"/>
    </source>
</evidence>
<gene>
    <name evidence="4" type="primary">rplQ</name>
    <name evidence="7" type="ORF">BSZ37_10735</name>
</gene>
<comment type="subunit">
    <text evidence="4">Part of the 50S ribosomal subunit. Contacts protein L32.</text>
</comment>
<feature type="compositionally biased region" description="Acidic residues" evidence="6">
    <location>
        <begin position="171"/>
        <end position="185"/>
    </location>
</feature>
<evidence type="ECO:0000256" key="3">
    <source>
        <dbReference type="ARBA" id="ARBA00023274"/>
    </source>
</evidence>
<dbReference type="PANTHER" id="PTHR14413">
    <property type="entry name" value="RIBOSOMAL PROTEIN L17"/>
    <property type="match status" value="1"/>
</dbReference>
<dbReference type="GO" id="GO:0006412">
    <property type="term" value="P:translation"/>
    <property type="evidence" value="ECO:0007669"/>
    <property type="project" value="UniProtKB-UniRule"/>
</dbReference>
<feature type="region of interest" description="Disordered" evidence="6">
    <location>
        <begin position="120"/>
        <end position="265"/>
    </location>
</feature>
<comment type="similarity">
    <text evidence="1 4 5">Belongs to the bacterial ribosomal protein bL17 family.</text>
</comment>
<dbReference type="Pfam" id="PF01196">
    <property type="entry name" value="Ribosomal_L17"/>
    <property type="match status" value="1"/>
</dbReference>
<name>A0A271J1G2_9BACT</name>
<dbReference type="HAMAP" id="MF_01368">
    <property type="entry name" value="Ribosomal_bL17"/>
    <property type="match status" value="1"/>
</dbReference>
<organism evidence="7 8">
    <name type="scientific">Rubrivirga marina</name>
    <dbReference type="NCBI Taxonomy" id="1196024"/>
    <lineage>
        <taxon>Bacteria</taxon>
        <taxon>Pseudomonadati</taxon>
        <taxon>Rhodothermota</taxon>
        <taxon>Rhodothermia</taxon>
        <taxon>Rhodothermales</taxon>
        <taxon>Rubricoccaceae</taxon>
        <taxon>Rubrivirga</taxon>
    </lineage>
</organism>
<dbReference type="Gene3D" id="3.90.1030.10">
    <property type="entry name" value="Ribosomal protein L17"/>
    <property type="match status" value="1"/>
</dbReference>
<feature type="compositionally biased region" description="Basic residues" evidence="6">
    <location>
        <begin position="129"/>
        <end position="145"/>
    </location>
</feature>
<dbReference type="PANTHER" id="PTHR14413:SF16">
    <property type="entry name" value="LARGE RIBOSOMAL SUBUNIT PROTEIN BL17M"/>
    <property type="match status" value="1"/>
</dbReference>
<dbReference type="InterPro" id="IPR047859">
    <property type="entry name" value="Ribosomal_bL17_CS"/>
</dbReference>
<accession>A0A271J1G2</accession>
<feature type="compositionally biased region" description="Low complexity" evidence="6">
    <location>
        <begin position="186"/>
        <end position="197"/>
    </location>
</feature>
<evidence type="ECO:0000256" key="1">
    <source>
        <dbReference type="ARBA" id="ARBA00008777"/>
    </source>
</evidence>
<dbReference type="InterPro" id="IPR000456">
    <property type="entry name" value="Ribosomal_bL17"/>
</dbReference>
<dbReference type="PROSITE" id="PS01167">
    <property type="entry name" value="RIBOSOMAL_L17"/>
    <property type="match status" value="1"/>
</dbReference>